<dbReference type="PANTHER" id="PTHR46539">
    <property type="entry name" value="E3 UBIQUITIN-PROTEIN LIGASE ATL42"/>
    <property type="match status" value="1"/>
</dbReference>
<dbReference type="PROSITE" id="PS50089">
    <property type="entry name" value="ZF_RING_2"/>
    <property type="match status" value="1"/>
</dbReference>
<dbReference type="OMA" id="HETCPMC"/>
<evidence type="ECO:0000256" key="9">
    <source>
        <dbReference type="SAM" id="MobiDB-lite"/>
    </source>
</evidence>
<name>A0A0V0QA21_PSEPJ</name>
<feature type="compositionally biased region" description="Low complexity" evidence="9">
    <location>
        <begin position="565"/>
        <end position="583"/>
    </location>
</feature>
<feature type="compositionally biased region" description="Polar residues" evidence="9">
    <location>
        <begin position="609"/>
        <end position="632"/>
    </location>
</feature>
<evidence type="ECO:0000259" key="11">
    <source>
        <dbReference type="PROSITE" id="PS50089"/>
    </source>
</evidence>
<evidence type="ECO:0000256" key="3">
    <source>
        <dbReference type="ARBA" id="ARBA00022723"/>
    </source>
</evidence>
<dbReference type="InterPro" id="IPR001841">
    <property type="entry name" value="Znf_RING"/>
</dbReference>
<dbReference type="AlphaFoldDB" id="A0A0V0QA21"/>
<dbReference type="InterPro" id="IPR017907">
    <property type="entry name" value="Znf_RING_CS"/>
</dbReference>
<evidence type="ECO:0000256" key="7">
    <source>
        <dbReference type="ARBA" id="ARBA00023136"/>
    </source>
</evidence>
<evidence type="ECO:0000256" key="2">
    <source>
        <dbReference type="ARBA" id="ARBA00022692"/>
    </source>
</evidence>
<keyword evidence="6 10" id="KW-1133">Transmembrane helix</keyword>
<dbReference type="Gene3D" id="3.30.40.10">
    <property type="entry name" value="Zinc/RING finger domain, C3HC4 (zinc finger)"/>
    <property type="match status" value="1"/>
</dbReference>
<sequence length="632" mass="73498">MSTNYHISQINVQSYYFELTISDTSKPTIIEIKIDASKSKRANYHDLPPIFGARKEKQPEIEYDADGKVKTFFSDYFDSNGFYGQKNYLYVKIPKTENGESQNWFLIMHVPMYSTYVYDIQASQSSLEQCPQNCMSDNVQKGYCVQGECQCYDNRIDEDCGIEAPLLHPEIKKSLTVSIDDLTYFYYEMPDDATYINSDIQLEITKYDDSSLILYTNLGLDSQLSYVPTNLWAEAANIVSEKESEFLIPNQYLIKDNETKKITFALQCLENKNVGVDLKITVIGDEDNGNSNTTLMIVYFVLSIVGFILLVWIILTIIRIKNKNQMAQQQLQLQVQAMRRRNIQQQSQFLTKEEIDKYLPSISFLDLKKQHSKKIEDGESCSVCLLEFENSSMVRSTPCNHLFCQECLESWLKKHDNCPLCREELSKKKLKEMFKLNQEGKKTQKLKKKVYPLGQNQENQNVEQQNQQNLQVIEIKSNQQQNQQQIQQQQQLQQQQQSSQIQNGNQSNIPSQQLQYPIQSQSYLNTQNSQNRSSVQQLPKISQQHSSNNLIIGGQNENLDYQQQQNLQQQQDNHLNDNQAQQNKRMRNQRSSQSIRQGVQLQENRENHSNQNDNSNILFQQDYSNEVQNLDN</sequence>
<accession>A0A0V0QA21</accession>
<evidence type="ECO:0000256" key="5">
    <source>
        <dbReference type="ARBA" id="ARBA00022833"/>
    </source>
</evidence>
<reference evidence="12 13" key="1">
    <citation type="journal article" date="2015" name="Sci. Rep.">
        <title>Genome of the facultative scuticociliatosis pathogen Pseudocohnilembus persalinus provides insight into its virulence through horizontal gene transfer.</title>
        <authorList>
            <person name="Xiong J."/>
            <person name="Wang G."/>
            <person name="Cheng J."/>
            <person name="Tian M."/>
            <person name="Pan X."/>
            <person name="Warren A."/>
            <person name="Jiang C."/>
            <person name="Yuan D."/>
            <person name="Miao W."/>
        </authorList>
    </citation>
    <scope>NUCLEOTIDE SEQUENCE [LARGE SCALE GENOMIC DNA]</scope>
    <source>
        <strain evidence="12">36N120E</strain>
    </source>
</reference>
<dbReference type="Proteomes" id="UP000054937">
    <property type="component" value="Unassembled WGS sequence"/>
</dbReference>
<evidence type="ECO:0000256" key="4">
    <source>
        <dbReference type="ARBA" id="ARBA00022771"/>
    </source>
</evidence>
<evidence type="ECO:0000256" key="1">
    <source>
        <dbReference type="ARBA" id="ARBA00004370"/>
    </source>
</evidence>
<dbReference type="EMBL" id="LDAU01000222">
    <property type="protein sequence ID" value="KRW99085.1"/>
    <property type="molecule type" value="Genomic_DNA"/>
</dbReference>
<feature type="domain" description="RING-type" evidence="11">
    <location>
        <begin position="381"/>
        <end position="422"/>
    </location>
</feature>
<comment type="subcellular location">
    <subcellularLocation>
        <location evidence="1">Membrane</location>
    </subcellularLocation>
</comment>
<feature type="transmembrane region" description="Helical" evidence="10">
    <location>
        <begin position="296"/>
        <end position="318"/>
    </location>
</feature>
<evidence type="ECO:0000313" key="13">
    <source>
        <dbReference type="Proteomes" id="UP000054937"/>
    </source>
</evidence>
<dbReference type="SUPFAM" id="SSF57850">
    <property type="entry name" value="RING/U-box"/>
    <property type="match status" value="1"/>
</dbReference>
<dbReference type="PANTHER" id="PTHR46539:SF1">
    <property type="entry name" value="E3 UBIQUITIN-PROTEIN LIGASE ATL42"/>
    <property type="match status" value="1"/>
</dbReference>
<protein>
    <recommendedName>
        <fullName evidence="11">RING-type domain-containing protein</fullName>
    </recommendedName>
</protein>
<dbReference type="OrthoDB" id="378752at2759"/>
<keyword evidence="5" id="KW-0862">Zinc</keyword>
<keyword evidence="3" id="KW-0479">Metal-binding</keyword>
<dbReference type="SMART" id="SM00184">
    <property type="entry name" value="RING"/>
    <property type="match status" value="1"/>
</dbReference>
<feature type="region of interest" description="Disordered" evidence="9">
    <location>
        <begin position="565"/>
        <end position="632"/>
    </location>
</feature>
<keyword evidence="7 10" id="KW-0472">Membrane</keyword>
<keyword evidence="2 10" id="KW-0812">Transmembrane</keyword>
<keyword evidence="13" id="KW-1185">Reference proteome</keyword>
<dbReference type="InterPro" id="IPR013083">
    <property type="entry name" value="Znf_RING/FYVE/PHD"/>
</dbReference>
<dbReference type="GO" id="GO:0008270">
    <property type="term" value="F:zinc ion binding"/>
    <property type="evidence" value="ECO:0007669"/>
    <property type="project" value="UniProtKB-KW"/>
</dbReference>
<organism evidence="12 13">
    <name type="scientific">Pseudocohnilembus persalinus</name>
    <name type="common">Ciliate</name>
    <dbReference type="NCBI Taxonomy" id="266149"/>
    <lineage>
        <taxon>Eukaryota</taxon>
        <taxon>Sar</taxon>
        <taxon>Alveolata</taxon>
        <taxon>Ciliophora</taxon>
        <taxon>Intramacronucleata</taxon>
        <taxon>Oligohymenophorea</taxon>
        <taxon>Scuticociliatia</taxon>
        <taxon>Philasterida</taxon>
        <taxon>Pseudocohnilembidae</taxon>
        <taxon>Pseudocohnilembus</taxon>
    </lineage>
</organism>
<gene>
    <name evidence="12" type="ORF">PPERSA_07338</name>
</gene>
<evidence type="ECO:0000256" key="10">
    <source>
        <dbReference type="SAM" id="Phobius"/>
    </source>
</evidence>
<comment type="caution">
    <text evidence="12">The sequence shown here is derived from an EMBL/GenBank/DDBJ whole genome shotgun (WGS) entry which is preliminary data.</text>
</comment>
<feature type="compositionally biased region" description="Polar residues" evidence="9">
    <location>
        <begin position="589"/>
        <end position="602"/>
    </location>
</feature>
<evidence type="ECO:0000313" key="12">
    <source>
        <dbReference type="EMBL" id="KRW99085.1"/>
    </source>
</evidence>
<dbReference type="InParanoid" id="A0A0V0QA21"/>
<evidence type="ECO:0000256" key="8">
    <source>
        <dbReference type="PROSITE-ProRule" id="PRU00175"/>
    </source>
</evidence>
<dbReference type="GO" id="GO:0016020">
    <property type="term" value="C:membrane"/>
    <property type="evidence" value="ECO:0007669"/>
    <property type="project" value="UniProtKB-SubCell"/>
</dbReference>
<keyword evidence="4 8" id="KW-0863">Zinc-finger</keyword>
<dbReference type="Pfam" id="PF13639">
    <property type="entry name" value="zf-RING_2"/>
    <property type="match status" value="1"/>
</dbReference>
<dbReference type="PROSITE" id="PS00518">
    <property type="entry name" value="ZF_RING_1"/>
    <property type="match status" value="1"/>
</dbReference>
<evidence type="ECO:0000256" key="6">
    <source>
        <dbReference type="ARBA" id="ARBA00022989"/>
    </source>
</evidence>
<proteinExistence type="predicted"/>